<name>A0A0C3BTP3_PILCF</name>
<dbReference type="EMBL" id="KN833003">
    <property type="protein sequence ID" value="KIM80672.1"/>
    <property type="molecule type" value="Genomic_DNA"/>
</dbReference>
<sequence>MSSYTDIPMDDYPLSVDEIDFIRTYIENDDSKTTNEHAAFYANIPAATGSDATNMTSYPTSQLSPHFSFDTSYTSLPGIPPPSFHSTSSSAQLNSIMESMQSMLRQQQVFSDLLRESQRQGDAPEITQPAFESACPVGKVLLFRITLLTIYFVLKEHQYLPGSSLSSIDRVVLIKYAEQAMTRILRSHARKKHLPPDDGVYQHAVQVITWAARGVSRFVERLMEVSRPTVKCMFGFQDGKQNSKANVAAYHKAMEDASYLKTPLCFMILFRDYFYGMKGALAYQFERLTAIYEDLLVDRQPHEILIIPLSQLRLDNAASLTLLVLRHILEEWSCGEHVELEFSTWDVMHCRRYYAFVPTASHLIRICLVAMKMWADGRSEKDFVTGDEIFLDGIVKVRSVDFWQDDCQGNLIVVFLQCHGNLHNEPYSKISSEFNRRLQVSPSWVLDAVLAVPPRSMQAKAASSISAVQVEDGV</sequence>
<dbReference type="InParanoid" id="A0A0C3BTP3"/>
<reference evidence="1 2" key="1">
    <citation type="submission" date="2014-04" db="EMBL/GenBank/DDBJ databases">
        <authorList>
            <consortium name="DOE Joint Genome Institute"/>
            <person name="Kuo A."/>
            <person name="Tarkka M."/>
            <person name="Buscot F."/>
            <person name="Kohler A."/>
            <person name="Nagy L.G."/>
            <person name="Floudas D."/>
            <person name="Copeland A."/>
            <person name="Barry K.W."/>
            <person name="Cichocki N."/>
            <person name="Veneault-Fourrey C."/>
            <person name="LaButti K."/>
            <person name="Lindquist E.A."/>
            <person name="Lipzen A."/>
            <person name="Lundell T."/>
            <person name="Morin E."/>
            <person name="Murat C."/>
            <person name="Sun H."/>
            <person name="Tunlid A."/>
            <person name="Henrissat B."/>
            <person name="Grigoriev I.V."/>
            <person name="Hibbett D.S."/>
            <person name="Martin F."/>
            <person name="Nordberg H.P."/>
            <person name="Cantor M.N."/>
            <person name="Hua S.X."/>
        </authorList>
    </citation>
    <scope>NUCLEOTIDE SEQUENCE [LARGE SCALE GENOMIC DNA]</scope>
    <source>
        <strain evidence="1 2">F 1598</strain>
    </source>
</reference>
<gene>
    <name evidence="1" type="ORF">PILCRDRAFT_89603</name>
</gene>
<protein>
    <submittedName>
        <fullName evidence="1">Uncharacterized protein</fullName>
    </submittedName>
</protein>
<organism evidence="1 2">
    <name type="scientific">Piloderma croceum (strain F 1598)</name>
    <dbReference type="NCBI Taxonomy" id="765440"/>
    <lineage>
        <taxon>Eukaryota</taxon>
        <taxon>Fungi</taxon>
        <taxon>Dikarya</taxon>
        <taxon>Basidiomycota</taxon>
        <taxon>Agaricomycotina</taxon>
        <taxon>Agaricomycetes</taxon>
        <taxon>Agaricomycetidae</taxon>
        <taxon>Atheliales</taxon>
        <taxon>Atheliaceae</taxon>
        <taxon>Piloderma</taxon>
    </lineage>
</organism>
<keyword evidence="2" id="KW-1185">Reference proteome</keyword>
<evidence type="ECO:0000313" key="2">
    <source>
        <dbReference type="Proteomes" id="UP000054166"/>
    </source>
</evidence>
<proteinExistence type="predicted"/>
<dbReference type="Proteomes" id="UP000054166">
    <property type="component" value="Unassembled WGS sequence"/>
</dbReference>
<reference evidence="2" key="2">
    <citation type="submission" date="2015-01" db="EMBL/GenBank/DDBJ databases">
        <title>Evolutionary Origins and Diversification of the Mycorrhizal Mutualists.</title>
        <authorList>
            <consortium name="DOE Joint Genome Institute"/>
            <consortium name="Mycorrhizal Genomics Consortium"/>
            <person name="Kohler A."/>
            <person name="Kuo A."/>
            <person name="Nagy L.G."/>
            <person name="Floudas D."/>
            <person name="Copeland A."/>
            <person name="Barry K.W."/>
            <person name="Cichocki N."/>
            <person name="Veneault-Fourrey C."/>
            <person name="LaButti K."/>
            <person name="Lindquist E.A."/>
            <person name="Lipzen A."/>
            <person name="Lundell T."/>
            <person name="Morin E."/>
            <person name="Murat C."/>
            <person name="Riley R."/>
            <person name="Ohm R."/>
            <person name="Sun H."/>
            <person name="Tunlid A."/>
            <person name="Henrissat B."/>
            <person name="Grigoriev I.V."/>
            <person name="Hibbett D.S."/>
            <person name="Martin F."/>
        </authorList>
    </citation>
    <scope>NUCLEOTIDE SEQUENCE [LARGE SCALE GENOMIC DNA]</scope>
    <source>
        <strain evidence="2">F 1598</strain>
    </source>
</reference>
<dbReference type="HOGENOM" id="CLU_576339_0_0_1"/>
<accession>A0A0C3BTP3</accession>
<dbReference type="AlphaFoldDB" id="A0A0C3BTP3"/>
<evidence type="ECO:0000313" key="1">
    <source>
        <dbReference type="EMBL" id="KIM80672.1"/>
    </source>
</evidence>